<dbReference type="GO" id="GO:0005886">
    <property type="term" value="C:plasma membrane"/>
    <property type="evidence" value="ECO:0007669"/>
    <property type="project" value="TreeGrafter"/>
</dbReference>
<dbReference type="Pfam" id="PF02518">
    <property type="entry name" value="HATPase_c"/>
    <property type="match status" value="1"/>
</dbReference>
<evidence type="ECO:0000256" key="7">
    <source>
        <dbReference type="ARBA" id="ARBA00023012"/>
    </source>
</evidence>
<comment type="catalytic activity">
    <reaction evidence="1">
        <text>ATP + protein L-histidine = ADP + protein N-phospho-L-histidine.</text>
        <dbReference type="EC" id="2.7.13.3"/>
    </reaction>
</comment>
<dbReference type="SUPFAM" id="SSF47384">
    <property type="entry name" value="Homodimeric domain of signal transducing histidine kinase"/>
    <property type="match status" value="1"/>
</dbReference>
<dbReference type="InterPro" id="IPR036890">
    <property type="entry name" value="HATPase_C_sf"/>
</dbReference>
<dbReference type="OrthoDB" id="9813151at2"/>
<keyword evidence="8" id="KW-0472">Membrane</keyword>
<evidence type="ECO:0000256" key="5">
    <source>
        <dbReference type="ARBA" id="ARBA00022679"/>
    </source>
</evidence>
<keyword evidence="6 11" id="KW-0418">Kinase</keyword>
<dbReference type="SUPFAM" id="SSF158472">
    <property type="entry name" value="HAMP domain-like"/>
    <property type="match status" value="1"/>
</dbReference>
<dbReference type="GO" id="GO:0000155">
    <property type="term" value="F:phosphorelay sensor kinase activity"/>
    <property type="evidence" value="ECO:0007669"/>
    <property type="project" value="InterPro"/>
</dbReference>
<dbReference type="SMART" id="SM00304">
    <property type="entry name" value="HAMP"/>
    <property type="match status" value="1"/>
</dbReference>
<dbReference type="PANTHER" id="PTHR45453">
    <property type="entry name" value="PHOSPHATE REGULON SENSOR PROTEIN PHOR"/>
    <property type="match status" value="1"/>
</dbReference>
<keyword evidence="12" id="KW-1185">Reference proteome</keyword>
<evidence type="ECO:0000256" key="3">
    <source>
        <dbReference type="ARBA" id="ARBA00012438"/>
    </source>
</evidence>
<feature type="domain" description="Histidine kinase" evidence="9">
    <location>
        <begin position="260"/>
        <end position="472"/>
    </location>
</feature>
<name>A0A2T5J4F6_9GAMM</name>
<keyword evidence="8" id="KW-1133">Transmembrane helix</keyword>
<dbReference type="CDD" id="cd00082">
    <property type="entry name" value="HisKA"/>
    <property type="match status" value="1"/>
</dbReference>
<gene>
    <name evidence="11" type="ORF">C8N29_101466</name>
</gene>
<dbReference type="InterPro" id="IPR005467">
    <property type="entry name" value="His_kinase_dom"/>
</dbReference>
<dbReference type="SUPFAM" id="SSF55874">
    <property type="entry name" value="ATPase domain of HSP90 chaperone/DNA topoisomerase II/histidine kinase"/>
    <property type="match status" value="1"/>
</dbReference>
<proteinExistence type="predicted"/>
<dbReference type="Proteomes" id="UP000244223">
    <property type="component" value="Unassembled WGS sequence"/>
</dbReference>
<dbReference type="InterPro" id="IPR003594">
    <property type="entry name" value="HATPase_dom"/>
</dbReference>
<evidence type="ECO:0000256" key="6">
    <source>
        <dbReference type="ARBA" id="ARBA00022777"/>
    </source>
</evidence>
<dbReference type="Pfam" id="PF00672">
    <property type="entry name" value="HAMP"/>
    <property type="match status" value="1"/>
</dbReference>
<keyword evidence="7" id="KW-0902">Two-component regulatory system</keyword>
<dbReference type="PANTHER" id="PTHR45453:SF1">
    <property type="entry name" value="PHOSPHATE REGULON SENSOR PROTEIN PHOR"/>
    <property type="match status" value="1"/>
</dbReference>
<reference evidence="11 12" key="1">
    <citation type="submission" date="2018-04" db="EMBL/GenBank/DDBJ databases">
        <title>Genomic Encyclopedia of Archaeal and Bacterial Type Strains, Phase II (KMG-II): from individual species to whole genera.</title>
        <authorList>
            <person name="Goeker M."/>
        </authorList>
    </citation>
    <scope>NUCLEOTIDE SEQUENCE [LARGE SCALE GENOMIC DNA]</scope>
    <source>
        <strain evidence="11 12">DSM 5822</strain>
    </source>
</reference>
<dbReference type="InterPro" id="IPR003661">
    <property type="entry name" value="HisK_dim/P_dom"/>
</dbReference>
<dbReference type="InterPro" id="IPR050351">
    <property type="entry name" value="BphY/WalK/GraS-like"/>
</dbReference>
<evidence type="ECO:0000256" key="1">
    <source>
        <dbReference type="ARBA" id="ARBA00000085"/>
    </source>
</evidence>
<dbReference type="Gene3D" id="3.30.565.10">
    <property type="entry name" value="Histidine kinase-like ATPase, C-terminal domain"/>
    <property type="match status" value="1"/>
</dbReference>
<dbReference type="Gene3D" id="1.10.287.130">
    <property type="match status" value="1"/>
</dbReference>
<keyword evidence="4" id="KW-0597">Phosphoprotein</keyword>
<protein>
    <recommendedName>
        <fullName evidence="3">histidine kinase</fullName>
        <ecNumber evidence="3">2.7.13.3</ecNumber>
    </recommendedName>
</protein>
<dbReference type="AlphaFoldDB" id="A0A2T5J4F6"/>
<evidence type="ECO:0000313" key="11">
    <source>
        <dbReference type="EMBL" id="PTQ91393.1"/>
    </source>
</evidence>
<accession>A0A2T5J4F6</accession>
<dbReference type="InterPro" id="IPR036097">
    <property type="entry name" value="HisK_dim/P_sf"/>
</dbReference>
<evidence type="ECO:0000259" key="9">
    <source>
        <dbReference type="PROSITE" id="PS50109"/>
    </source>
</evidence>
<dbReference type="RefSeq" id="WP_107864403.1">
    <property type="nucleotide sequence ID" value="NZ_QAON01000001.1"/>
</dbReference>
<comment type="caution">
    <text evidence="11">The sequence shown here is derived from an EMBL/GenBank/DDBJ whole genome shotgun (WGS) entry which is preliminary data.</text>
</comment>
<dbReference type="Gene3D" id="6.10.340.10">
    <property type="match status" value="1"/>
</dbReference>
<dbReference type="GO" id="GO:0004721">
    <property type="term" value="F:phosphoprotein phosphatase activity"/>
    <property type="evidence" value="ECO:0007669"/>
    <property type="project" value="TreeGrafter"/>
</dbReference>
<organism evidence="11 12">
    <name type="scientific">Agitococcus lubricus</name>
    <dbReference type="NCBI Taxonomy" id="1077255"/>
    <lineage>
        <taxon>Bacteria</taxon>
        <taxon>Pseudomonadati</taxon>
        <taxon>Pseudomonadota</taxon>
        <taxon>Gammaproteobacteria</taxon>
        <taxon>Moraxellales</taxon>
        <taxon>Moraxellaceae</taxon>
        <taxon>Agitococcus</taxon>
    </lineage>
</organism>
<keyword evidence="5" id="KW-0808">Transferase</keyword>
<dbReference type="SMART" id="SM00387">
    <property type="entry name" value="HATPase_c"/>
    <property type="match status" value="1"/>
</dbReference>
<feature type="transmembrane region" description="Helical" evidence="8">
    <location>
        <begin position="180"/>
        <end position="202"/>
    </location>
</feature>
<dbReference type="PROSITE" id="PS50109">
    <property type="entry name" value="HIS_KIN"/>
    <property type="match status" value="1"/>
</dbReference>
<dbReference type="CDD" id="cd06225">
    <property type="entry name" value="HAMP"/>
    <property type="match status" value="1"/>
</dbReference>
<keyword evidence="8" id="KW-0812">Transmembrane</keyword>
<evidence type="ECO:0000313" key="12">
    <source>
        <dbReference type="Proteomes" id="UP000244223"/>
    </source>
</evidence>
<dbReference type="Pfam" id="PF00512">
    <property type="entry name" value="HisKA"/>
    <property type="match status" value="1"/>
</dbReference>
<evidence type="ECO:0000259" key="10">
    <source>
        <dbReference type="PROSITE" id="PS50885"/>
    </source>
</evidence>
<comment type="subcellular location">
    <subcellularLocation>
        <location evidence="2">Membrane</location>
    </subcellularLocation>
</comment>
<dbReference type="EMBL" id="QAON01000001">
    <property type="protein sequence ID" value="PTQ91393.1"/>
    <property type="molecule type" value="Genomic_DNA"/>
</dbReference>
<evidence type="ECO:0000256" key="2">
    <source>
        <dbReference type="ARBA" id="ARBA00004370"/>
    </source>
</evidence>
<dbReference type="GO" id="GO:0016036">
    <property type="term" value="P:cellular response to phosphate starvation"/>
    <property type="evidence" value="ECO:0007669"/>
    <property type="project" value="TreeGrafter"/>
</dbReference>
<feature type="domain" description="HAMP" evidence="10">
    <location>
        <begin position="200"/>
        <end position="252"/>
    </location>
</feature>
<dbReference type="SMART" id="SM00388">
    <property type="entry name" value="HisKA"/>
    <property type="match status" value="1"/>
</dbReference>
<feature type="transmembrane region" description="Helical" evidence="8">
    <location>
        <begin position="12"/>
        <end position="28"/>
    </location>
</feature>
<sequence length="472" mass="53727">MWQGLSVRNKLLFAMITVNMVLTSVMYWQNNRSFERGFSNYLAQQLLAEQDELAAGLISRYQRFGSWQWLQEKPEVLQELGLTYSQDRLKRLRLPPLPSEHRHSQERPPPPPRHERYFFGLIVLDAKGIPLMGFKQLPPDAVSRPLHLNDKLIGYLSYLPRHDLSNSLDTAFRQQQQQTFALIALAMLGGSILLAWGIAQWLNHRLRPLTQGTQHLIKGQFQHRLAITGQDELSQLAADFNRLAQSLEAHQQDRQRWIVDISHELRTPLTILQGELEALCDGIRPASPDYLQSLWQEIQRLTRLVSDLHLLSQADAGSLSYHWQPIDVYEHLEDCLDQMSHAFANKALTLTLTGTSAIIMADDNRLKQLWQNLAQNTLRYTDAGGQLHITLKVVGEKLIVIWEDSSPCVSDADLPRLTERLFRVDHSRQQQTGGSGLGLSIVKAIADAHHASLEASHSHLGGLCWTLAFKRI</sequence>
<dbReference type="PROSITE" id="PS50885">
    <property type="entry name" value="HAMP"/>
    <property type="match status" value="1"/>
</dbReference>
<dbReference type="InterPro" id="IPR003660">
    <property type="entry name" value="HAMP_dom"/>
</dbReference>
<evidence type="ECO:0000256" key="4">
    <source>
        <dbReference type="ARBA" id="ARBA00022553"/>
    </source>
</evidence>
<dbReference type="EC" id="2.7.13.3" evidence="3"/>
<evidence type="ECO:0000256" key="8">
    <source>
        <dbReference type="SAM" id="Phobius"/>
    </source>
</evidence>